<name>A0A6N9QZA3_9MICC</name>
<dbReference type="RefSeq" id="WP_162229923.1">
    <property type="nucleotide sequence ID" value="NZ_WMHZ01000014.1"/>
</dbReference>
<proteinExistence type="predicted"/>
<organism evidence="3 4">
    <name type="scientific">Kocuria marina subsp. indica</name>
    <dbReference type="NCBI Taxonomy" id="1049583"/>
    <lineage>
        <taxon>Bacteria</taxon>
        <taxon>Bacillati</taxon>
        <taxon>Actinomycetota</taxon>
        <taxon>Actinomycetes</taxon>
        <taxon>Micrococcales</taxon>
        <taxon>Micrococcaceae</taxon>
        <taxon>Kocuria</taxon>
    </lineage>
</organism>
<feature type="transmembrane region" description="Helical" evidence="2">
    <location>
        <begin position="12"/>
        <end position="33"/>
    </location>
</feature>
<dbReference type="AlphaFoldDB" id="A0A6N9QZA3"/>
<evidence type="ECO:0000256" key="2">
    <source>
        <dbReference type="SAM" id="Phobius"/>
    </source>
</evidence>
<reference evidence="3 4" key="1">
    <citation type="submission" date="2019-11" db="EMBL/GenBank/DDBJ databases">
        <title>Draft genome sequence of Kocuria indica DP-K7, a methyl red degrading Actinobacterium.</title>
        <authorList>
            <person name="Kumaran S."/>
            <person name="Tischler D."/>
            <person name="Ngo A.C.R."/>
            <person name="Schultes F."/>
        </authorList>
    </citation>
    <scope>NUCLEOTIDE SEQUENCE [LARGE SCALE GENOMIC DNA]</scope>
    <source>
        <strain evidence="3 4">DP-K7</strain>
    </source>
</reference>
<evidence type="ECO:0000256" key="1">
    <source>
        <dbReference type="SAM" id="MobiDB-lite"/>
    </source>
</evidence>
<feature type="compositionally biased region" description="Basic and acidic residues" evidence="1">
    <location>
        <begin position="143"/>
        <end position="166"/>
    </location>
</feature>
<keyword evidence="2" id="KW-0812">Transmembrane</keyword>
<gene>
    <name evidence="3" type="ORF">GKZ75_10245</name>
</gene>
<feature type="region of interest" description="Disordered" evidence="1">
    <location>
        <begin position="143"/>
        <end position="184"/>
    </location>
</feature>
<evidence type="ECO:0000313" key="4">
    <source>
        <dbReference type="Proteomes" id="UP000471026"/>
    </source>
</evidence>
<dbReference type="EMBL" id="WMHZ01000014">
    <property type="protein sequence ID" value="NDO78596.1"/>
    <property type="molecule type" value="Genomic_DNA"/>
</dbReference>
<protein>
    <submittedName>
        <fullName evidence="3">Uncharacterized protein</fullName>
    </submittedName>
</protein>
<keyword evidence="2" id="KW-0472">Membrane</keyword>
<feature type="transmembrane region" description="Helical" evidence="2">
    <location>
        <begin position="39"/>
        <end position="59"/>
    </location>
</feature>
<dbReference type="Proteomes" id="UP000471026">
    <property type="component" value="Unassembled WGS sequence"/>
</dbReference>
<comment type="caution">
    <text evidence="3">The sequence shown here is derived from an EMBL/GenBank/DDBJ whole genome shotgun (WGS) entry which is preliminary data.</text>
</comment>
<sequence>MDLKPVTRTSVLGAVALWAFYCLIVVVVLPMLFAWSGRTITVLIMIVLVAAVVGGVLALRPRSAEGADYIITSYGARSQGELTVPVPVPELPGLVEETCRQDGELRLRELDARGGRISVGMTFSSWGDRARFTFHPPVRERVAHHRDIPPSSAHHDLGRGPEREESVLAVPRRGTGGRKRAHECSLTTIRRCG</sequence>
<evidence type="ECO:0000313" key="3">
    <source>
        <dbReference type="EMBL" id="NDO78596.1"/>
    </source>
</evidence>
<keyword evidence="2" id="KW-1133">Transmembrane helix</keyword>
<accession>A0A6N9QZA3</accession>